<dbReference type="InterPro" id="IPR043899">
    <property type="entry name" value="DUF5789"/>
</dbReference>
<evidence type="ECO:0000313" key="3">
    <source>
        <dbReference type="Proteomes" id="UP000663586"/>
    </source>
</evidence>
<accession>A0A897MNL8</accession>
<dbReference type="EMBL" id="CP064786">
    <property type="protein sequence ID" value="QSG03770.1"/>
    <property type="molecule type" value="Genomic_DNA"/>
</dbReference>
<gene>
    <name evidence="2" type="ORF">AArcS_2574</name>
</gene>
<evidence type="ECO:0000256" key="1">
    <source>
        <dbReference type="SAM" id="MobiDB-lite"/>
    </source>
</evidence>
<reference evidence="2" key="1">
    <citation type="submission" date="2020-11" db="EMBL/GenBank/DDBJ databases">
        <title>Carbohydrate-dependent, anaerobic sulfur respiration: A novel catabolism in halophilic archaea.</title>
        <authorList>
            <person name="Sorokin D.Y."/>
            <person name="Messina E."/>
            <person name="Smedile F."/>
            <person name="La Cono V."/>
            <person name="Hallsworth J.E."/>
            <person name="Yakimov M.M."/>
        </authorList>
    </citation>
    <scope>NUCLEOTIDE SEQUENCE</scope>
    <source>
        <strain evidence="2">AArc-S</strain>
    </source>
</reference>
<proteinExistence type="predicted"/>
<feature type="region of interest" description="Disordered" evidence="1">
    <location>
        <begin position="1"/>
        <end position="32"/>
    </location>
</feature>
<keyword evidence="3" id="KW-1185">Reference proteome</keyword>
<dbReference type="GeneID" id="70685956"/>
<organism evidence="2 3">
    <name type="scientific">Natranaeroarchaeum sulfidigenes</name>
    <dbReference type="NCBI Taxonomy" id="2784880"/>
    <lineage>
        <taxon>Archaea</taxon>
        <taxon>Methanobacteriati</taxon>
        <taxon>Methanobacteriota</taxon>
        <taxon>Stenosarchaea group</taxon>
        <taxon>Halobacteria</taxon>
        <taxon>Halobacteriales</taxon>
        <taxon>Natronoarchaeaceae</taxon>
        <taxon>Natranaeroarchaeum</taxon>
    </lineage>
</organism>
<feature type="compositionally biased region" description="Acidic residues" evidence="1">
    <location>
        <begin position="1"/>
        <end position="11"/>
    </location>
</feature>
<dbReference type="Pfam" id="PF19102">
    <property type="entry name" value="DUF5789"/>
    <property type="match status" value="1"/>
</dbReference>
<protein>
    <submittedName>
        <fullName evidence="2">Uncharacterized protein</fullName>
    </submittedName>
</protein>
<dbReference type="RefSeq" id="WP_238477815.1">
    <property type="nucleotide sequence ID" value="NZ_CP064786.1"/>
</dbReference>
<dbReference type="AlphaFoldDB" id="A0A897MNL8"/>
<sequence length="94" mass="10267">MSDDDAEDETPAVELGEGTPVEGAPLARPASRLTWPVERSEVVRREGETVVRTPDGPQTLETLLEDIETTYFQSRQEFVGELEAVIGDGPIPTN</sequence>
<evidence type="ECO:0000313" key="2">
    <source>
        <dbReference type="EMBL" id="QSG03770.1"/>
    </source>
</evidence>
<name>A0A897MNL8_9EURY</name>
<dbReference type="KEGG" id="hara:AArcS_2574"/>
<dbReference type="Proteomes" id="UP000663586">
    <property type="component" value="Chromosome"/>
</dbReference>